<keyword evidence="4" id="KW-1185">Reference proteome</keyword>
<reference evidence="3 4" key="2">
    <citation type="submission" date="2018-11" db="EMBL/GenBank/DDBJ databases">
        <authorList>
            <consortium name="Pathogen Informatics"/>
        </authorList>
    </citation>
    <scope>NUCLEOTIDE SEQUENCE [LARGE SCALE GENOMIC DNA]</scope>
    <source>
        <strain evidence="3">Dakar</strain>
        <strain evidence="4">Dakar, Senegal</strain>
    </source>
</reference>
<reference evidence="5" key="1">
    <citation type="submission" date="2016-06" db="UniProtKB">
        <authorList>
            <consortium name="WormBaseParasite"/>
        </authorList>
    </citation>
    <scope>IDENTIFICATION</scope>
</reference>
<dbReference type="InterPro" id="IPR011009">
    <property type="entry name" value="Kinase-like_dom_sf"/>
</dbReference>
<sequence>MLTGHVPFSCQNVLQIFEAIVKGDYTIPGYVSTNASDLIRKMMQKDPKASLFKRLTLLQIRQQTWYIQDPPTPMSVEKIKMKLRNELSHNQQLSNNESPTHTLIHYHKRQHQQQRGIICWLDPLIYLRRCHSEYPLPHIDDTGARIFDIDEIFNNSPNQTFTSSNDNDIQTSLSNMIISDKDEHFFNNHDGIGPISVIDRLKVGVE</sequence>
<accession>A0A183JLL5</accession>
<name>A0A183JLL5_9TREM</name>
<dbReference type="Gene3D" id="1.10.510.10">
    <property type="entry name" value="Transferase(Phosphotransferase) domain 1"/>
    <property type="match status" value="1"/>
</dbReference>
<proteinExistence type="predicted"/>
<dbReference type="GO" id="GO:0005737">
    <property type="term" value="C:cytoplasm"/>
    <property type="evidence" value="ECO:0007669"/>
    <property type="project" value="TreeGrafter"/>
</dbReference>
<dbReference type="PANTHER" id="PTHR24346:SF30">
    <property type="entry name" value="MATERNAL EMBRYONIC LEUCINE ZIPPER KINASE"/>
    <property type="match status" value="1"/>
</dbReference>
<dbReference type="WBParaSite" id="SCUD_0000359601-mRNA-1">
    <property type="protein sequence ID" value="SCUD_0000359601-mRNA-1"/>
    <property type="gene ID" value="SCUD_0000359601"/>
</dbReference>
<dbReference type="GO" id="GO:0005524">
    <property type="term" value="F:ATP binding"/>
    <property type="evidence" value="ECO:0007669"/>
    <property type="project" value="UniProtKB-KW"/>
</dbReference>
<keyword evidence="2" id="KW-0067">ATP-binding</keyword>
<dbReference type="SUPFAM" id="SSF56112">
    <property type="entry name" value="Protein kinase-like (PK-like)"/>
    <property type="match status" value="1"/>
</dbReference>
<dbReference type="GO" id="GO:0004674">
    <property type="term" value="F:protein serine/threonine kinase activity"/>
    <property type="evidence" value="ECO:0007669"/>
    <property type="project" value="TreeGrafter"/>
</dbReference>
<dbReference type="EMBL" id="UZAK01004149">
    <property type="protein sequence ID" value="VDO83054.1"/>
    <property type="molecule type" value="Genomic_DNA"/>
</dbReference>
<dbReference type="PANTHER" id="PTHR24346">
    <property type="entry name" value="MAP/MICROTUBULE AFFINITY-REGULATING KINASE"/>
    <property type="match status" value="1"/>
</dbReference>
<dbReference type="GO" id="GO:0035556">
    <property type="term" value="P:intracellular signal transduction"/>
    <property type="evidence" value="ECO:0007669"/>
    <property type="project" value="TreeGrafter"/>
</dbReference>
<evidence type="ECO:0000313" key="4">
    <source>
        <dbReference type="Proteomes" id="UP000279833"/>
    </source>
</evidence>
<gene>
    <name evidence="3" type="ORF">SCUD_LOCUS3596</name>
</gene>
<dbReference type="AlphaFoldDB" id="A0A183JLL5"/>
<keyword evidence="1" id="KW-0547">Nucleotide-binding</keyword>
<evidence type="ECO:0000256" key="1">
    <source>
        <dbReference type="ARBA" id="ARBA00022741"/>
    </source>
</evidence>
<dbReference type="STRING" id="6186.A0A183JLL5"/>
<dbReference type="Proteomes" id="UP000279833">
    <property type="component" value="Unassembled WGS sequence"/>
</dbReference>
<evidence type="ECO:0000313" key="5">
    <source>
        <dbReference type="WBParaSite" id="SCUD_0000359601-mRNA-1"/>
    </source>
</evidence>
<evidence type="ECO:0000313" key="3">
    <source>
        <dbReference type="EMBL" id="VDO83054.1"/>
    </source>
</evidence>
<evidence type="ECO:0000256" key="2">
    <source>
        <dbReference type="ARBA" id="ARBA00022840"/>
    </source>
</evidence>
<protein>
    <submittedName>
        <fullName evidence="5">Protein kinase domain-containing protein</fullName>
    </submittedName>
</protein>
<organism evidence="5">
    <name type="scientific">Schistosoma curassoni</name>
    <dbReference type="NCBI Taxonomy" id="6186"/>
    <lineage>
        <taxon>Eukaryota</taxon>
        <taxon>Metazoa</taxon>
        <taxon>Spiralia</taxon>
        <taxon>Lophotrochozoa</taxon>
        <taxon>Platyhelminthes</taxon>
        <taxon>Trematoda</taxon>
        <taxon>Digenea</taxon>
        <taxon>Strigeidida</taxon>
        <taxon>Schistosomatoidea</taxon>
        <taxon>Schistosomatidae</taxon>
        <taxon>Schistosoma</taxon>
    </lineage>
</organism>